<reference evidence="2 3" key="1">
    <citation type="journal article" date="2007" name="Nature">
        <title>Evolution of genes and genomes on the Drosophila phylogeny.</title>
        <authorList>
            <consortium name="Drosophila 12 Genomes Consortium"/>
            <person name="Clark A.G."/>
            <person name="Eisen M.B."/>
            <person name="Smith D.R."/>
            <person name="Bergman C.M."/>
            <person name="Oliver B."/>
            <person name="Markow T.A."/>
            <person name="Kaufman T.C."/>
            <person name="Kellis M."/>
            <person name="Gelbart W."/>
            <person name="Iyer V.N."/>
            <person name="Pollard D.A."/>
            <person name="Sackton T.B."/>
            <person name="Larracuente A.M."/>
            <person name="Singh N.D."/>
            <person name="Abad J.P."/>
            <person name="Abt D.N."/>
            <person name="Adryan B."/>
            <person name="Aguade M."/>
            <person name="Akashi H."/>
            <person name="Anderson W.W."/>
            <person name="Aquadro C.F."/>
            <person name="Ardell D.H."/>
            <person name="Arguello R."/>
            <person name="Artieri C.G."/>
            <person name="Barbash D.A."/>
            <person name="Barker D."/>
            <person name="Barsanti P."/>
            <person name="Batterham P."/>
            <person name="Batzoglou S."/>
            <person name="Begun D."/>
            <person name="Bhutkar A."/>
            <person name="Blanco E."/>
            <person name="Bosak S.A."/>
            <person name="Bradley R.K."/>
            <person name="Brand A.D."/>
            <person name="Brent M.R."/>
            <person name="Brooks A.N."/>
            <person name="Brown R.H."/>
            <person name="Butlin R.K."/>
            <person name="Caggese C."/>
            <person name="Calvi B.R."/>
            <person name="Bernardo de Carvalho A."/>
            <person name="Caspi A."/>
            <person name="Castrezana S."/>
            <person name="Celniker S.E."/>
            <person name="Chang J.L."/>
            <person name="Chapple C."/>
            <person name="Chatterji S."/>
            <person name="Chinwalla A."/>
            <person name="Civetta A."/>
            <person name="Clifton S.W."/>
            <person name="Comeron J.M."/>
            <person name="Costello J.C."/>
            <person name="Coyne J.A."/>
            <person name="Daub J."/>
            <person name="David R.G."/>
            <person name="Delcher A.L."/>
            <person name="Delehaunty K."/>
            <person name="Do C.B."/>
            <person name="Ebling H."/>
            <person name="Edwards K."/>
            <person name="Eickbush T."/>
            <person name="Evans J.D."/>
            <person name="Filipski A."/>
            <person name="Findeiss S."/>
            <person name="Freyhult E."/>
            <person name="Fulton L."/>
            <person name="Fulton R."/>
            <person name="Garcia A.C."/>
            <person name="Gardiner A."/>
            <person name="Garfield D.A."/>
            <person name="Garvin B.E."/>
            <person name="Gibson G."/>
            <person name="Gilbert D."/>
            <person name="Gnerre S."/>
            <person name="Godfrey J."/>
            <person name="Good R."/>
            <person name="Gotea V."/>
            <person name="Gravely B."/>
            <person name="Greenberg A.J."/>
            <person name="Griffiths-Jones S."/>
            <person name="Gross S."/>
            <person name="Guigo R."/>
            <person name="Gustafson E.A."/>
            <person name="Haerty W."/>
            <person name="Hahn M.W."/>
            <person name="Halligan D.L."/>
            <person name="Halpern A.L."/>
            <person name="Halter G.M."/>
            <person name="Han M.V."/>
            <person name="Heger A."/>
            <person name="Hillier L."/>
            <person name="Hinrichs A.S."/>
            <person name="Holmes I."/>
            <person name="Hoskins R.A."/>
            <person name="Hubisz M.J."/>
            <person name="Hultmark D."/>
            <person name="Huntley M.A."/>
            <person name="Jaffe D.B."/>
            <person name="Jagadeeshan S."/>
            <person name="Jeck W.R."/>
            <person name="Johnson J."/>
            <person name="Jones C.D."/>
            <person name="Jordan W.C."/>
            <person name="Karpen G.H."/>
            <person name="Kataoka E."/>
            <person name="Keightley P.D."/>
            <person name="Kheradpour P."/>
            <person name="Kirkness E.F."/>
            <person name="Koerich L.B."/>
            <person name="Kristiansen K."/>
            <person name="Kudrna D."/>
            <person name="Kulathinal R.J."/>
            <person name="Kumar S."/>
            <person name="Kwok R."/>
            <person name="Lander E."/>
            <person name="Langley C.H."/>
            <person name="Lapoint R."/>
            <person name="Lazzaro B.P."/>
            <person name="Lee S.J."/>
            <person name="Levesque L."/>
            <person name="Li R."/>
            <person name="Lin C.F."/>
            <person name="Lin M.F."/>
            <person name="Lindblad-Toh K."/>
            <person name="Llopart A."/>
            <person name="Long M."/>
            <person name="Low L."/>
            <person name="Lozovsky E."/>
            <person name="Lu J."/>
            <person name="Luo M."/>
            <person name="Machado C.A."/>
            <person name="Makalowski W."/>
            <person name="Marzo M."/>
            <person name="Matsuda M."/>
            <person name="Matzkin L."/>
            <person name="McAllister B."/>
            <person name="McBride C.S."/>
            <person name="McKernan B."/>
            <person name="McKernan K."/>
            <person name="Mendez-Lago M."/>
            <person name="Minx P."/>
            <person name="Mollenhauer M.U."/>
            <person name="Montooth K."/>
            <person name="Mount S.M."/>
            <person name="Mu X."/>
            <person name="Myers E."/>
            <person name="Negre B."/>
            <person name="Newfeld S."/>
            <person name="Nielsen R."/>
            <person name="Noor M.A."/>
            <person name="O'Grady P."/>
            <person name="Pachter L."/>
            <person name="Papaceit M."/>
            <person name="Parisi M.J."/>
            <person name="Parisi M."/>
            <person name="Parts L."/>
            <person name="Pedersen J.S."/>
            <person name="Pesole G."/>
            <person name="Phillippy A.M."/>
            <person name="Ponting C.P."/>
            <person name="Pop M."/>
            <person name="Porcelli D."/>
            <person name="Powell J.R."/>
            <person name="Prohaska S."/>
            <person name="Pruitt K."/>
            <person name="Puig M."/>
            <person name="Quesneville H."/>
            <person name="Ram K.R."/>
            <person name="Rand D."/>
            <person name="Rasmussen M.D."/>
            <person name="Reed L.K."/>
            <person name="Reenan R."/>
            <person name="Reily A."/>
            <person name="Remington K.A."/>
            <person name="Rieger T.T."/>
            <person name="Ritchie M.G."/>
            <person name="Robin C."/>
            <person name="Rogers Y.H."/>
            <person name="Rohde C."/>
            <person name="Rozas J."/>
            <person name="Rubenfield M.J."/>
            <person name="Ruiz A."/>
            <person name="Russo S."/>
            <person name="Salzberg S.L."/>
            <person name="Sanchez-Gracia A."/>
            <person name="Saranga D.J."/>
            <person name="Sato H."/>
            <person name="Schaeffer S.W."/>
            <person name="Schatz M.C."/>
            <person name="Schlenke T."/>
            <person name="Schwartz R."/>
            <person name="Segarra C."/>
            <person name="Singh R.S."/>
            <person name="Sirot L."/>
            <person name="Sirota M."/>
            <person name="Sisneros N.B."/>
            <person name="Smith C.D."/>
            <person name="Smith T.F."/>
            <person name="Spieth J."/>
            <person name="Stage D.E."/>
            <person name="Stark A."/>
            <person name="Stephan W."/>
            <person name="Strausberg R.L."/>
            <person name="Strempel S."/>
            <person name="Sturgill D."/>
            <person name="Sutton G."/>
            <person name="Sutton G.G."/>
            <person name="Tao W."/>
            <person name="Teichmann S."/>
            <person name="Tobari Y.N."/>
            <person name="Tomimura Y."/>
            <person name="Tsolas J.M."/>
            <person name="Valente V.L."/>
            <person name="Venter E."/>
            <person name="Venter J.C."/>
            <person name="Vicario S."/>
            <person name="Vieira F.G."/>
            <person name="Vilella A.J."/>
            <person name="Villasante A."/>
            <person name="Walenz B."/>
            <person name="Wang J."/>
            <person name="Wasserman M."/>
            <person name="Watts T."/>
            <person name="Wilson D."/>
            <person name="Wilson R.K."/>
            <person name="Wing R.A."/>
            <person name="Wolfner M.F."/>
            <person name="Wong A."/>
            <person name="Wong G.K."/>
            <person name="Wu C.I."/>
            <person name="Wu G."/>
            <person name="Yamamoto D."/>
            <person name="Yang H.P."/>
            <person name="Yang S.P."/>
            <person name="Yorke J.A."/>
            <person name="Yoshida K."/>
            <person name="Zdobnov E."/>
            <person name="Zhang P."/>
            <person name="Zhang Y."/>
            <person name="Zimin A.V."/>
            <person name="Baldwin J."/>
            <person name="Abdouelleil A."/>
            <person name="Abdulkadir J."/>
            <person name="Abebe A."/>
            <person name="Abera B."/>
            <person name="Abreu J."/>
            <person name="Acer S.C."/>
            <person name="Aftuck L."/>
            <person name="Alexander A."/>
            <person name="An P."/>
            <person name="Anderson E."/>
            <person name="Anderson S."/>
            <person name="Arachi H."/>
            <person name="Azer M."/>
            <person name="Bachantsang P."/>
            <person name="Barry A."/>
            <person name="Bayul T."/>
            <person name="Berlin A."/>
            <person name="Bessette D."/>
            <person name="Bloom T."/>
            <person name="Blye J."/>
            <person name="Boguslavskiy L."/>
            <person name="Bonnet C."/>
            <person name="Boukhgalter B."/>
            <person name="Bourzgui I."/>
            <person name="Brown A."/>
            <person name="Cahill P."/>
            <person name="Channer S."/>
            <person name="Cheshatsang Y."/>
            <person name="Chuda L."/>
            <person name="Citroen M."/>
            <person name="Collymore A."/>
            <person name="Cooke P."/>
            <person name="Costello M."/>
            <person name="D'Aco K."/>
            <person name="Daza R."/>
            <person name="De Haan G."/>
            <person name="DeGray S."/>
            <person name="DeMaso C."/>
            <person name="Dhargay N."/>
            <person name="Dooley K."/>
            <person name="Dooley E."/>
            <person name="Doricent M."/>
            <person name="Dorje P."/>
            <person name="Dorjee K."/>
            <person name="Dupes A."/>
            <person name="Elong R."/>
            <person name="Falk J."/>
            <person name="Farina A."/>
            <person name="Faro S."/>
            <person name="Ferguson D."/>
            <person name="Fisher S."/>
            <person name="Foley C.D."/>
            <person name="Franke A."/>
            <person name="Friedrich D."/>
            <person name="Gadbois L."/>
            <person name="Gearin G."/>
            <person name="Gearin C.R."/>
            <person name="Giannoukos G."/>
            <person name="Goode T."/>
            <person name="Graham J."/>
            <person name="Grandbois E."/>
            <person name="Grewal S."/>
            <person name="Gyaltsen K."/>
            <person name="Hafez N."/>
            <person name="Hagos B."/>
            <person name="Hall J."/>
            <person name="Henson C."/>
            <person name="Hollinger A."/>
            <person name="Honan T."/>
            <person name="Huard M.D."/>
            <person name="Hughes L."/>
            <person name="Hurhula B."/>
            <person name="Husby M.E."/>
            <person name="Kamat A."/>
            <person name="Kanga B."/>
            <person name="Kashin S."/>
            <person name="Khazanovich D."/>
            <person name="Kisner P."/>
            <person name="Lance K."/>
            <person name="Lara M."/>
            <person name="Lee W."/>
            <person name="Lennon N."/>
            <person name="Letendre F."/>
            <person name="LeVine R."/>
            <person name="Lipovsky A."/>
            <person name="Liu X."/>
            <person name="Liu J."/>
            <person name="Liu S."/>
            <person name="Lokyitsang T."/>
            <person name="Lokyitsang Y."/>
            <person name="Lubonja R."/>
            <person name="Lui A."/>
            <person name="MacDonald P."/>
            <person name="Magnisalis V."/>
            <person name="Maru K."/>
            <person name="Matthews C."/>
            <person name="McCusker W."/>
            <person name="McDonough S."/>
            <person name="Mehta T."/>
            <person name="Meldrim J."/>
            <person name="Meneus L."/>
            <person name="Mihai O."/>
            <person name="Mihalev A."/>
            <person name="Mihova T."/>
            <person name="Mittelman R."/>
            <person name="Mlenga V."/>
            <person name="Montmayeur A."/>
            <person name="Mulrain L."/>
            <person name="Navidi A."/>
            <person name="Naylor J."/>
            <person name="Negash T."/>
            <person name="Nguyen T."/>
            <person name="Nguyen N."/>
            <person name="Nicol R."/>
            <person name="Norbu C."/>
            <person name="Norbu N."/>
            <person name="Novod N."/>
            <person name="O'Neill B."/>
            <person name="Osman S."/>
            <person name="Markiewicz E."/>
            <person name="Oyono O.L."/>
            <person name="Patti C."/>
            <person name="Phunkhang P."/>
            <person name="Pierre F."/>
            <person name="Priest M."/>
            <person name="Raghuraman S."/>
            <person name="Rege F."/>
            <person name="Reyes R."/>
            <person name="Rise C."/>
            <person name="Rogov P."/>
            <person name="Ross K."/>
            <person name="Ryan E."/>
            <person name="Settipalli S."/>
            <person name="Shea T."/>
            <person name="Sherpa N."/>
            <person name="Shi L."/>
            <person name="Shih D."/>
            <person name="Sparrow T."/>
            <person name="Spaulding J."/>
            <person name="Stalker J."/>
            <person name="Stange-Thomann N."/>
            <person name="Stavropoulos S."/>
            <person name="Stone C."/>
            <person name="Strader C."/>
            <person name="Tesfaye S."/>
            <person name="Thomson T."/>
            <person name="Thoulutsang Y."/>
            <person name="Thoulutsang D."/>
            <person name="Topham K."/>
            <person name="Topping I."/>
            <person name="Tsamla T."/>
            <person name="Vassiliev H."/>
            <person name="Vo A."/>
            <person name="Wangchuk T."/>
            <person name="Wangdi T."/>
            <person name="Weiand M."/>
            <person name="Wilkinson J."/>
            <person name="Wilson A."/>
            <person name="Yadav S."/>
            <person name="Young G."/>
            <person name="Yu Q."/>
            <person name="Zembek L."/>
            <person name="Zhong D."/>
            <person name="Zimmer A."/>
            <person name="Zwirko Z."/>
            <person name="Jaffe D.B."/>
            <person name="Alvarez P."/>
            <person name="Brockman W."/>
            <person name="Butler J."/>
            <person name="Chin C."/>
            <person name="Gnerre S."/>
            <person name="Grabherr M."/>
            <person name="Kleber M."/>
            <person name="Mauceli E."/>
            <person name="MacCallum I."/>
        </authorList>
    </citation>
    <scope>NUCLEOTIDE SEQUENCE [LARGE SCALE GENOMIC DNA]</scope>
    <source>
        <strain evidence="3">Tucson 14024-0371.13</strain>
    </source>
</reference>
<dbReference type="eggNOG" id="ENOG502T93S">
    <property type="taxonomic scope" value="Eukaryota"/>
</dbReference>
<dbReference type="GeneID" id="6495441"/>
<dbReference type="Proteomes" id="UP000007801">
    <property type="component" value="Unassembled WGS sequence"/>
</dbReference>
<evidence type="ECO:0000256" key="1">
    <source>
        <dbReference type="SAM" id="MobiDB-lite"/>
    </source>
</evidence>
<proteinExistence type="predicted"/>
<organism evidence="2 3">
    <name type="scientific">Drosophila ananassae</name>
    <name type="common">Fruit fly</name>
    <dbReference type="NCBI Taxonomy" id="7217"/>
    <lineage>
        <taxon>Eukaryota</taxon>
        <taxon>Metazoa</taxon>
        <taxon>Ecdysozoa</taxon>
        <taxon>Arthropoda</taxon>
        <taxon>Hexapoda</taxon>
        <taxon>Insecta</taxon>
        <taxon>Pterygota</taxon>
        <taxon>Neoptera</taxon>
        <taxon>Endopterygota</taxon>
        <taxon>Diptera</taxon>
        <taxon>Brachycera</taxon>
        <taxon>Muscomorpha</taxon>
        <taxon>Ephydroidea</taxon>
        <taxon>Drosophilidae</taxon>
        <taxon>Drosophila</taxon>
        <taxon>Sophophora</taxon>
    </lineage>
</organism>
<feature type="compositionally biased region" description="Basic and acidic residues" evidence="1">
    <location>
        <begin position="72"/>
        <end position="84"/>
    </location>
</feature>
<dbReference type="PANTHER" id="PTHR20977:SF0">
    <property type="entry name" value="AT13385P-RELATED"/>
    <property type="match status" value="1"/>
</dbReference>
<dbReference type="InterPro" id="IPR006611">
    <property type="entry name" value="DUF1431_DROsp"/>
</dbReference>
<dbReference type="EMBL" id="CH902619">
    <property type="protein sequence ID" value="EDV35677.2"/>
    <property type="molecule type" value="Genomic_DNA"/>
</dbReference>
<evidence type="ECO:0000313" key="3">
    <source>
        <dbReference type="Proteomes" id="UP000007801"/>
    </source>
</evidence>
<dbReference type="PANTHER" id="PTHR20977">
    <property type="entry name" value="AT13385P-RELATED"/>
    <property type="match status" value="1"/>
</dbReference>
<dbReference type="OrthoDB" id="7812215at2759"/>
<dbReference type="Pfam" id="PF07248">
    <property type="entry name" value="DUF1431"/>
    <property type="match status" value="1"/>
</dbReference>
<dbReference type="AlphaFoldDB" id="B3MFZ5"/>
<dbReference type="KEGG" id="dan:6495441"/>
<evidence type="ECO:0000313" key="2">
    <source>
        <dbReference type="EMBL" id="EDV35677.2"/>
    </source>
</evidence>
<protein>
    <submittedName>
        <fullName evidence="2">Uncharacterized protein</fullName>
    </submittedName>
</protein>
<dbReference type="STRING" id="7217.B3MFZ5"/>
<feature type="region of interest" description="Disordered" evidence="1">
    <location>
        <begin position="61"/>
        <end position="84"/>
    </location>
</feature>
<gene>
    <name evidence="2" type="primary">Dana\GF12592</name>
    <name evidence="2" type="synonym">dana_GLEANR_12609</name>
    <name evidence="2" type="ORF">GF12592</name>
</gene>
<sequence length="314" mass="36380">MLRMLRLKCRLLMDRSMIPCIESLMNSCTQLKVDWVKKSGLLRQREFPSVLLQPIQVRRYSSGKKGGKKGGKKDSEPEECPKPKTCEAEKDVSKSCGPAHFKGTICQMGQKKKKKEVDEDKPKKTMETADELRMKSMWYVPGCEYEKKCYVPVRLDIKHYRISNKAEREYQVTWNECPRLLIKPKKVCIYQKSTRPKPCRRKRKVNAATARPSMTMLNPMVCKKEDKLVCPRWVLPCCEPVRNPPSCKLTRRISKCKKRLAPYPSFSECKKDALAEAPPIECLCLKVPMACEMWAELRRRIARGKDPIVKCGEF</sequence>
<dbReference type="InParanoid" id="B3MFZ5"/>
<keyword evidence="3" id="KW-1185">Reference proteome</keyword>
<dbReference type="SMART" id="SM00689">
    <property type="entry name" value="DM6"/>
    <property type="match status" value="1"/>
</dbReference>
<dbReference type="HOGENOM" id="CLU_079998_0_0_1"/>
<name>B3MFZ5_DROAN</name>
<accession>B3MFZ5</accession>
<feature type="compositionally biased region" description="Basic residues" evidence="1">
    <location>
        <begin position="61"/>
        <end position="71"/>
    </location>
</feature>